<protein>
    <submittedName>
        <fullName evidence="1">Uncharacterized protein</fullName>
    </submittedName>
</protein>
<name>A0A8J3L3Y1_9ACTN</name>
<reference evidence="1 2" key="1">
    <citation type="submission" date="2021-01" db="EMBL/GenBank/DDBJ databases">
        <title>Whole genome shotgun sequence of Catellatospora coxensis NBRC 107359.</title>
        <authorList>
            <person name="Komaki H."/>
            <person name="Tamura T."/>
        </authorList>
    </citation>
    <scope>NUCLEOTIDE SEQUENCE [LARGE SCALE GENOMIC DNA]</scope>
    <source>
        <strain evidence="1 2">NBRC 107359</strain>
    </source>
</reference>
<dbReference type="AlphaFoldDB" id="A0A8J3L3Y1"/>
<keyword evidence="2" id="KW-1185">Reference proteome</keyword>
<evidence type="ECO:0000313" key="2">
    <source>
        <dbReference type="Proteomes" id="UP000630887"/>
    </source>
</evidence>
<evidence type="ECO:0000313" key="1">
    <source>
        <dbReference type="EMBL" id="GIG10979.1"/>
    </source>
</evidence>
<accession>A0A8J3L3Y1</accession>
<proteinExistence type="predicted"/>
<sequence length="106" mass="11300">MAKGPFLFVRQCGSAWIDVVACSVRPDKRRTGSPEAVAEPVAVRGGERGSRTRGTRAVPWVAATGPVVLSRVALRSRQRGEPPQAAFLPYGLIGLWTASMGQASPR</sequence>
<gene>
    <name evidence="1" type="ORF">Cco03nite_76790</name>
</gene>
<organism evidence="1 2">
    <name type="scientific">Catellatospora coxensis</name>
    <dbReference type="NCBI Taxonomy" id="310354"/>
    <lineage>
        <taxon>Bacteria</taxon>
        <taxon>Bacillati</taxon>
        <taxon>Actinomycetota</taxon>
        <taxon>Actinomycetes</taxon>
        <taxon>Micromonosporales</taxon>
        <taxon>Micromonosporaceae</taxon>
        <taxon>Catellatospora</taxon>
    </lineage>
</organism>
<dbReference type="Proteomes" id="UP000630887">
    <property type="component" value="Unassembled WGS sequence"/>
</dbReference>
<comment type="caution">
    <text evidence="1">The sequence shown here is derived from an EMBL/GenBank/DDBJ whole genome shotgun (WGS) entry which is preliminary data.</text>
</comment>
<dbReference type="EMBL" id="BONI01000108">
    <property type="protein sequence ID" value="GIG10979.1"/>
    <property type="molecule type" value="Genomic_DNA"/>
</dbReference>